<sequence length="132" mass="14828">MEHRDSSVKQRDWIQKKKDEMLHLLELEVGKNGGKLEFYQAFILLITLQICRLNFEIIGSLDPFSFYRLRLPRLIVDSSSSGAPSLVAKFDSDVAPASSVHPATAAFPNLHLCLGEKLLEQSEGPPMPMHSH</sequence>
<proteinExistence type="predicted"/>
<dbReference type="Proteomes" id="UP001157006">
    <property type="component" value="Chromosome 1S"/>
</dbReference>
<keyword evidence="2" id="KW-1185">Reference proteome</keyword>
<reference evidence="1 2" key="1">
    <citation type="submission" date="2023-01" db="EMBL/GenBank/DDBJ databases">
        <authorList>
            <person name="Kreplak J."/>
        </authorList>
    </citation>
    <scope>NUCLEOTIDE SEQUENCE [LARGE SCALE GENOMIC DNA]</scope>
</reference>
<name>A0AAV0Z4I8_VICFA</name>
<organism evidence="1 2">
    <name type="scientific">Vicia faba</name>
    <name type="common">Broad bean</name>
    <name type="synonym">Faba vulgaris</name>
    <dbReference type="NCBI Taxonomy" id="3906"/>
    <lineage>
        <taxon>Eukaryota</taxon>
        <taxon>Viridiplantae</taxon>
        <taxon>Streptophyta</taxon>
        <taxon>Embryophyta</taxon>
        <taxon>Tracheophyta</taxon>
        <taxon>Spermatophyta</taxon>
        <taxon>Magnoliopsida</taxon>
        <taxon>eudicotyledons</taxon>
        <taxon>Gunneridae</taxon>
        <taxon>Pentapetalae</taxon>
        <taxon>rosids</taxon>
        <taxon>fabids</taxon>
        <taxon>Fabales</taxon>
        <taxon>Fabaceae</taxon>
        <taxon>Papilionoideae</taxon>
        <taxon>50 kb inversion clade</taxon>
        <taxon>NPAAA clade</taxon>
        <taxon>Hologalegina</taxon>
        <taxon>IRL clade</taxon>
        <taxon>Fabeae</taxon>
        <taxon>Vicia</taxon>
    </lineage>
</organism>
<evidence type="ECO:0000313" key="2">
    <source>
        <dbReference type="Proteomes" id="UP001157006"/>
    </source>
</evidence>
<dbReference type="AlphaFoldDB" id="A0AAV0Z4I8"/>
<protein>
    <submittedName>
        <fullName evidence="1">Uncharacterized protein</fullName>
    </submittedName>
</protein>
<dbReference type="EMBL" id="OX451735">
    <property type="protein sequence ID" value="CAI8593455.1"/>
    <property type="molecule type" value="Genomic_DNA"/>
</dbReference>
<accession>A0AAV0Z4I8</accession>
<gene>
    <name evidence="1" type="ORF">VFH_I092320</name>
</gene>
<evidence type="ECO:0000313" key="1">
    <source>
        <dbReference type="EMBL" id="CAI8593455.1"/>
    </source>
</evidence>